<dbReference type="Gene3D" id="1.10.260.40">
    <property type="entry name" value="lambda repressor-like DNA-binding domains"/>
    <property type="match status" value="1"/>
</dbReference>
<organism evidence="2 3">
    <name type="scientific">Waltera intestinalis</name>
    <dbReference type="NCBI Taxonomy" id="2606635"/>
    <lineage>
        <taxon>Bacteria</taxon>
        <taxon>Bacillati</taxon>
        <taxon>Bacillota</taxon>
        <taxon>Clostridia</taxon>
        <taxon>Lachnospirales</taxon>
        <taxon>Lachnospiraceae</taxon>
        <taxon>Waltera</taxon>
    </lineage>
</organism>
<evidence type="ECO:0000259" key="1">
    <source>
        <dbReference type="PROSITE" id="PS50943"/>
    </source>
</evidence>
<dbReference type="AlphaFoldDB" id="A0A6L5YJI9"/>
<evidence type="ECO:0000313" key="2">
    <source>
        <dbReference type="EMBL" id="MST58435.1"/>
    </source>
</evidence>
<dbReference type="InterPro" id="IPR010982">
    <property type="entry name" value="Lambda_DNA-bd_dom_sf"/>
</dbReference>
<name>A0A6L5YJI9_9FIRM</name>
<dbReference type="CDD" id="cd00093">
    <property type="entry name" value="HTH_XRE"/>
    <property type="match status" value="1"/>
</dbReference>
<reference evidence="2 3" key="1">
    <citation type="submission" date="2019-08" db="EMBL/GenBank/DDBJ databases">
        <title>In-depth cultivation of the pig gut microbiome towards novel bacterial diversity and tailored functional studies.</title>
        <authorList>
            <person name="Wylensek D."/>
            <person name="Hitch T.C.A."/>
            <person name="Clavel T."/>
        </authorList>
    </citation>
    <scope>NUCLEOTIDE SEQUENCE [LARGE SCALE GENOMIC DNA]</scope>
    <source>
        <strain evidence="2 3">WCA3-601-WT-6H</strain>
    </source>
</reference>
<sequence>MIINDLLEKEKMSRYRLSKESGVAMTTITDICNGKADLDKCTAGTLHKIAKVLNVTVDSILENNSADNIDYRCSFETFKSNTCHHVKDMGDIDFIIETLETDEVRKLYERRWCREAMYLLAMIDYLSRMNDLPLCTNYNDIRSQKLEKLYFSAGVEVAYAATGDERIKEKALANAIPEFIRFNIVESEVRNVC</sequence>
<dbReference type="Proteomes" id="UP000476055">
    <property type="component" value="Unassembled WGS sequence"/>
</dbReference>
<dbReference type="PROSITE" id="PS50943">
    <property type="entry name" value="HTH_CROC1"/>
    <property type="match status" value="1"/>
</dbReference>
<proteinExistence type="predicted"/>
<dbReference type="SMART" id="SM00530">
    <property type="entry name" value="HTH_XRE"/>
    <property type="match status" value="1"/>
</dbReference>
<keyword evidence="3" id="KW-1185">Reference proteome</keyword>
<accession>A0A6L5YJI9</accession>
<dbReference type="GO" id="GO:0003677">
    <property type="term" value="F:DNA binding"/>
    <property type="evidence" value="ECO:0007669"/>
    <property type="project" value="InterPro"/>
</dbReference>
<gene>
    <name evidence="2" type="ORF">FYJ59_09355</name>
</gene>
<dbReference type="SUPFAM" id="SSF47413">
    <property type="entry name" value="lambda repressor-like DNA-binding domains"/>
    <property type="match status" value="1"/>
</dbReference>
<dbReference type="RefSeq" id="WP_154496603.1">
    <property type="nucleotide sequence ID" value="NZ_VUMU01000011.1"/>
</dbReference>
<comment type="caution">
    <text evidence="2">The sequence shown here is derived from an EMBL/GenBank/DDBJ whole genome shotgun (WGS) entry which is preliminary data.</text>
</comment>
<evidence type="ECO:0000313" key="3">
    <source>
        <dbReference type="Proteomes" id="UP000476055"/>
    </source>
</evidence>
<dbReference type="Pfam" id="PF13443">
    <property type="entry name" value="HTH_26"/>
    <property type="match status" value="1"/>
</dbReference>
<dbReference type="EMBL" id="VUMU01000011">
    <property type="protein sequence ID" value="MST58435.1"/>
    <property type="molecule type" value="Genomic_DNA"/>
</dbReference>
<dbReference type="InterPro" id="IPR001387">
    <property type="entry name" value="Cro/C1-type_HTH"/>
</dbReference>
<protein>
    <submittedName>
        <fullName evidence="2">Helix-turn-helix transcriptional regulator</fullName>
    </submittedName>
</protein>
<feature type="domain" description="HTH cro/C1-type" evidence="1">
    <location>
        <begin position="3"/>
        <end position="60"/>
    </location>
</feature>